<dbReference type="PROSITE" id="PS50940">
    <property type="entry name" value="CHIT_BIND_II"/>
    <property type="match status" value="1"/>
</dbReference>
<keyword evidence="2" id="KW-0732">Signal</keyword>
<feature type="signal peptide" evidence="2">
    <location>
        <begin position="1"/>
        <end position="21"/>
    </location>
</feature>
<dbReference type="EMBL" id="JABXBU010002231">
    <property type="protein sequence ID" value="KAF8764467.1"/>
    <property type="molecule type" value="Genomic_DNA"/>
</dbReference>
<feature type="chain" id="PRO_5035918447" evidence="2">
    <location>
        <begin position="22"/>
        <end position="1108"/>
    </location>
</feature>
<dbReference type="InterPro" id="IPR036508">
    <property type="entry name" value="Chitin-bd_dom_sf"/>
</dbReference>
<dbReference type="GO" id="GO:0005576">
    <property type="term" value="C:extracellular region"/>
    <property type="evidence" value="ECO:0007669"/>
    <property type="project" value="InterPro"/>
</dbReference>
<feature type="compositionally biased region" description="Low complexity" evidence="1">
    <location>
        <begin position="343"/>
        <end position="354"/>
    </location>
</feature>
<dbReference type="PANTHER" id="PTHR22933">
    <property type="entry name" value="FI18007P1-RELATED"/>
    <property type="match status" value="1"/>
</dbReference>
<feature type="region of interest" description="Disordered" evidence="1">
    <location>
        <begin position="609"/>
        <end position="634"/>
    </location>
</feature>
<accession>A0A8T0E2R4</accession>
<reference evidence="4" key="1">
    <citation type="journal article" date="2020" name="bioRxiv">
        <title>Chromosome-level reference genome of the European wasp spider Argiope bruennichi: a resource for studies on range expansion and evolutionary adaptation.</title>
        <authorList>
            <person name="Sheffer M.M."/>
            <person name="Hoppe A."/>
            <person name="Krehenwinkel H."/>
            <person name="Uhl G."/>
            <person name="Kuss A.W."/>
            <person name="Jensen L."/>
            <person name="Jensen C."/>
            <person name="Gillespie R.G."/>
            <person name="Hoff K.J."/>
            <person name="Prost S."/>
        </authorList>
    </citation>
    <scope>NUCLEOTIDE SEQUENCE</scope>
</reference>
<dbReference type="Gene3D" id="2.170.140.10">
    <property type="entry name" value="Chitin binding domain"/>
    <property type="match status" value="1"/>
</dbReference>
<evidence type="ECO:0000256" key="2">
    <source>
        <dbReference type="SAM" id="SignalP"/>
    </source>
</evidence>
<dbReference type="Pfam" id="PF01607">
    <property type="entry name" value="CBM_14"/>
    <property type="match status" value="1"/>
</dbReference>
<dbReference type="SUPFAM" id="SSF57625">
    <property type="entry name" value="Invertebrate chitin-binding proteins"/>
    <property type="match status" value="1"/>
</dbReference>
<organism evidence="4 5">
    <name type="scientific">Argiope bruennichi</name>
    <name type="common">Wasp spider</name>
    <name type="synonym">Aranea bruennichi</name>
    <dbReference type="NCBI Taxonomy" id="94029"/>
    <lineage>
        <taxon>Eukaryota</taxon>
        <taxon>Metazoa</taxon>
        <taxon>Ecdysozoa</taxon>
        <taxon>Arthropoda</taxon>
        <taxon>Chelicerata</taxon>
        <taxon>Arachnida</taxon>
        <taxon>Araneae</taxon>
        <taxon>Araneomorphae</taxon>
        <taxon>Entelegynae</taxon>
        <taxon>Araneoidea</taxon>
        <taxon>Araneidae</taxon>
        <taxon>Argiope</taxon>
    </lineage>
</organism>
<evidence type="ECO:0000256" key="1">
    <source>
        <dbReference type="SAM" id="MobiDB-lite"/>
    </source>
</evidence>
<protein>
    <submittedName>
        <fullName evidence="4">U-scoloptoxin(01)-Er1a like protein</fullName>
    </submittedName>
</protein>
<feature type="region of interest" description="Disordered" evidence="1">
    <location>
        <begin position="337"/>
        <end position="360"/>
    </location>
</feature>
<name>A0A8T0E2R4_ARGBR</name>
<evidence type="ECO:0000313" key="5">
    <source>
        <dbReference type="Proteomes" id="UP000807504"/>
    </source>
</evidence>
<dbReference type="AlphaFoldDB" id="A0A8T0E2R4"/>
<dbReference type="Proteomes" id="UP000807504">
    <property type="component" value="Unassembled WGS sequence"/>
</dbReference>
<feature type="domain" description="Chitin-binding type-2" evidence="3">
    <location>
        <begin position="44"/>
        <end position="103"/>
    </location>
</feature>
<dbReference type="InterPro" id="IPR052976">
    <property type="entry name" value="Scoloptoxin-like"/>
</dbReference>
<dbReference type="SMART" id="SM00494">
    <property type="entry name" value="ChtBD2"/>
    <property type="match status" value="1"/>
</dbReference>
<comment type="caution">
    <text evidence="4">The sequence shown here is derived from an EMBL/GenBank/DDBJ whole genome shotgun (WGS) entry which is preliminary data.</text>
</comment>
<keyword evidence="5" id="KW-1185">Reference proteome</keyword>
<proteinExistence type="predicted"/>
<dbReference type="GO" id="GO:0008061">
    <property type="term" value="F:chitin binding"/>
    <property type="evidence" value="ECO:0007669"/>
    <property type="project" value="InterPro"/>
</dbReference>
<reference evidence="4" key="2">
    <citation type="submission" date="2020-06" db="EMBL/GenBank/DDBJ databases">
        <authorList>
            <person name="Sheffer M."/>
        </authorList>
    </citation>
    <scope>NUCLEOTIDE SEQUENCE</scope>
</reference>
<gene>
    <name evidence="4" type="ORF">HNY73_022535</name>
</gene>
<dbReference type="PANTHER" id="PTHR22933:SF43">
    <property type="entry name" value="LP10131P"/>
    <property type="match status" value="1"/>
</dbReference>
<dbReference type="InterPro" id="IPR002557">
    <property type="entry name" value="Chitin-bd_dom"/>
</dbReference>
<sequence length="1108" mass="125063">MFLAKLLFFLIIGTSFLKCRSQEKQIRGTPEVDYPTYYIIPKTSFRCSEQLYNPGFYADIETRCQVFHYCYEHRQESFLCPMGTVFNQPLLACDYWYSSNCSLAPSYYHVNAVKRNEDFGDVAEEPEDLQSENLFDKMAHLYEINKTPEPLALKNDSGIAENELLSRDSIKSSGEPLIERNNKTEDYNKYSYDNRFNMADEKHPEIVKYEVVGLDAIKVHKGSENQPLYDTDNENDFILSEDGKLHPNQDVYQLYPTDMNFDQGYSGYAEIPSEENVNDDLNGDYESDFQMSSSELQRRYSNMNENVRRPLSRKPIIIVPEEEPEIVQLPVMKHKRKPVGIPSTTSANTNGGSSYETTHDSNIYKEDTASSVTEGLAGTASSRFQQDELKLNYEFNDSKLFYEIQKQVGDETGSHLHQTETSSIIYDYSNKKNTRNAYVLSNADEEQIESIFGSGSNDLSSNSNTELRNTLVDSNHGHISEIFIESSTAISDEGAGIAAEGDPSLGSGSEENIIRFHPSDKSSFLKDQDVFSDSEDMETINKEISYALPMNLSDTSEGSGTSVQETEDMPNFVEEDKEPIEFILKGDSDDSNGYNRESSFSLETFGEFLPSSSSEHNEGTELVDGSGGSSEFNYLPHELQESSDILYDTSDKMVPEIQEIDGSYYYVFPDSDYHSNSEYEDSSEFYSENEDYSVTENFGASSDKLPEELIDNTGSRYFPVDSELKTDDTERLSDEFEMETSPNIPEEYIVDDFDSTGQLSTEDLKFLEIMTQSPIPLPMNLFDVSNEKSSSNVVKDEIPHFEIMSLEQDVDDQAAAQKGAGSMEEAYEIENLSSNISPDIEKHSSEVESSEINPEFSVAEQKMVEDGSVYDQAATQEGADDMEDVYENFSSNISQDTEKHSAEVESSEINPEILEAEQNIAEDGTVIDGSSQEESEILSEQNLEALIPGKEIDPFNPLFAEGSEILGSSDSRKKSSLNVNSVKAKNTVVNPAAEKDLKKVTRGKRLNENLRTFNPSSKGYPLITPSRDTFREAVFSNIPTSFLKMKHSTLRPYFYNYELKNSGFYPRTGDLFESSKFSTLTSLGKKLLEAKRSKFSRIKKYIDSYRNN</sequence>
<evidence type="ECO:0000313" key="4">
    <source>
        <dbReference type="EMBL" id="KAF8764467.1"/>
    </source>
</evidence>
<evidence type="ECO:0000259" key="3">
    <source>
        <dbReference type="PROSITE" id="PS50940"/>
    </source>
</evidence>